<sequence>MRTEEEQLEAIKHWWNTQGKSWALIIAIGVGAGMAWRGYQDWQVGKLETASDAYQQVISQLNAGQSLDDLKEQTQAILTDYPNSLYADQILLLQAQAAVTQDDLATAQQRLQAVQASSQNPLIKEVAILRQARILAAQENTSGALQLLEGVKLEALQIERFAIQGDILLAQGDSQGAYTAYSKALEYPNAQNTHPWLSIKRDNLTPPVTESATPAA</sequence>
<proteinExistence type="inferred from homology"/>
<evidence type="ECO:0000256" key="7">
    <source>
        <dbReference type="ARBA" id="ARBA00024197"/>
    </source>
</evidence>
<dbReference type="EMBL" id="FNYH01000004">
    <property type="protein sequence ID" value="SEI57579.1"/>
    <property type="molecule type" value="Genomic_DNA"/>
</dbReference>
<dbReference type="InterPro" id="IPR026039">
    <property type="entry name" value="YfgM"/>
</dbReference>
<protein>
    <recommendedName>
        <fullName evidence="8">Ancillary SecYEG translocon subunit</fullName>
    </recommendedName>
</protein>
<evidence type="ECO:0000256" key="5">
    <source>
        <dbReference type="ARBA" id="ARBA00023136"/>
    </source>
</evidence>
<comment type="subcellular location">
    <subcellularLocation>
        <location evidence="1">Cell membrane</location>
        <topology evidence="1">Single-pass type II membrane protein</topology>
    </subcellularLocation>
</comment>
<evidence type="ECO:0000256" key="8">
    <source>
        <dbReference type="ARBA" id="ARBA00024235"/>
    </source>
</evidence>
<dbReference type="STRING" id="64971.SAMN05421831_104177"/>
<feature type="transmembrane region" description="Helical" evidence="9">
    <location>
        <begin position="21"/>
        <end position="39"/>
    </location>
</feature>
<comment type="similarity">
    <text evidence="7">Belongs to the YfgM family.</text>
</comment>
<evidence type="ECO:0000256" key="4">
    <source>
        <dbReference type="ARBA" id="ARBA00022989"/>
    </source>
</evidence>
<reference evidence="12" key="1">
    <citation type="submission" date="2016-10" db="EMBL/GenBank/DDBJ databases">
        <authorList>
            <person name="Varghese N."/>
            <person name="Submissions S."/>
        </authorList>
    </citation>
    <scope>NUCLEOTIDE SEQUENCE [LARGE SCALE GENOMIC DNA]</scope>
    <source>
        <strain evidence="12">DSM 7165</strain>
    </source>
</reference>
<keyword evidence="2" id="KW-1003">Cell membrane</keyword>
<keyword evidence="5 9" id="KW-0472">Membrane</keyword>
<evidence type="ECO:0000313" key="11">
    <source>
        <dbReference type="EMBL" id="SEI57579.1"/>
    </source>
</evidence>
<keyword evidence="6" id="KW-0143">Chaperone</keyword>
<evidence type="ECO:0000313" key="12">
    <source>
        <dbReference type="Proteomes" id="UP000242999"/>
    </source>
</evidence>
<evidence type="ECO:0000256" key="1">
    <source>
        <dbReference type="ARBA" id="ARBA00004401"/>
    </source>
</evidence>
<dbReference type="PANTHER" id="PTHR38035:SF1">
    <property type="entry name" value="ANCILLARY SECYEG TRANSLOCON SUBUNIT"/>
    <property type="match status" value="1"/>
</dbReference>
<organism evidence="11 12">
    <name type="scientific">Allopseudospirillum japonicum</name>
    <dbReference type="NCBI Taxonomy" id="64971"/>
    <lineage>
        <taxon>Bacteria</taxon>
        <taxon>Pseudomonadati</taxon>
        <taxon>Pseudomonadota</taxon>
        <taxon>Gammaproteobacteria</taxon>
        <taxon>Oceanospirillales</taxon>
        <taxon>Oceanospirillaceae</taxon>
        <taxon>Allopseudospirillum</taxon>
    </lineage>
</organism>
<dbReference type="Gene3D" id="1.25.40.10">
    <property type="entry name" value="Tetratricopeptide repeat domain"/>
    <property type="match status" value="1"/>
</dbReference>
<dbReference type="RefSeq" id="WP_093309047.1">
    <property type="nucleotide sequence ID" value="NZ_FNYH01000004.1"/>
</dbReference>
<dbReference type="InterPro" id="IPR011990">
    <property type="entry name" value="TPR-like_helical_dom_sf"/>
</dbReference>
<feature type="domain" description="Ancillary SecYEG translocon subunit/Cell division coordinator CpoB TPR" evidence="10">
    <location>
        <begin position="12"/>
        <end position="205"/>
    </location>
</feature>
<evidence type="ECO:0000256" key="6">
    <source>
        <dbReference type="ARBA" id="ARBA00023186"/>
    </source>
</evidence>
<dbReference type="OrthoDB" id="9789675at2"/>
<keyword evidence="12" id="KW-1185">Reference proteome</keyword>
<dbReference type="GO" id="GO:0005886">
    <property type="term" value="C:plasma membrane"/>
    <property type="evidence" value="ECO:0007669"/>
    <property type="project" value="UniProtKB-SubCell"/>
</dbReference>
<dbReference type="PANTHER" id="PTHR38035">
    <property type="entry name" value="UPF0070 PROTEIN YFGM"/>
    <property type="match status" value="1"/>
</dbReference>
<accession>A0A1H6RP88</accession>
<keyword evidence="3 9" id="KW-0812">Transmembrane</keyword>
<keyword evidence="4 9" id="KW-1133">Transmembrane helix</keyword>
<dbReference type="PIRSF" id="PIRSF006170">
    <property type="entry name" value="YfgM"/>
    <property type="match status" value="1"/>
</dbReference>
<dbReference type="Proteomes" id="UP000242999">
    <property type="component" value="Unassembled WGS sequence"/>
</dbReference>
<name>A0A1H6RP88_9GAMM</name>
<dbReference type="InterPro" id="IPR018704">
    <property type="entry name" value="SecYEG/CpoB_TPR"/>
</dbReference>
<dbReference type="AlphaFoldDB" id="A0A1H6RP88"/>
<evidence type="ECO:0000256" key="2">
    <source>
        <dbReference type="ARBA" id="ARBA00022475"/>
    </source>
</evidence>
<evidence type="ECO:0000256" key="3">
    <source>
        <dbReference type="ARBA" id="ARBA00022692"/>
    </source>
</evidence>
<evidence type="ECO:0000259" key="10">
    <source>
        <dbReference type="Pfam" id="PF09976"/>
    </source>
</evidence>
<evidence type="ECO:0000256" key="9">
    <source>
        <dbReference type="SAM" id="Phobius"/>
    </source>
</evidence>
<dbReference type="GO" id="GO:0044877">
    <property type="term" value="F:protein-containing complex binding"/>
    <property type="evidence" value="ECO:0007669"/>
    <property type="project" value="InterPro"/>
</dbReference>
<gene>
    <name evidence="11" type="ORF">SAMN05421831_104177</name>
</gene>
<dbReference type="Pfam" id="PF09976">
    <property type="entry name" value="TPR_21"/>
    <property type="match status" value="1"/>
</dbReference>